<dbReference type="Proteomes" id="UP000235914">
    <property type="component" value="Unassembled WGS sequence"/>
</dbReference>
<protein>
    <submittedName>
        <fullName evidence="1">Uncharacterized protein</fullName>
    </submittedName>
</protein>
<accession>A0AAP8NJQ3</accession>
<evidence type="ECO:0000313" key="2">
    <source>
        <dbReference type="Proteomes" id="UP000235914"/>
    </source>
</evidence>
<proteinExistence type="predicted"/>
<comment type="caution">
    <text evidence="1">The sequence shown here is derived from an EMBL/GenBank/DDBJ whole genome shotgun (WGS) entry which is preliminary data.</text>
</comment>
<organism evidence="1 2">
    <name type="scientific">Akkermansia muciniphila</name>
    <dbReference type="NCBI Taxonomy" id="239935"/>
    <lineage>
        <taxon>Bacteria</taxon>
        <taxon>Pseudomonadati</taxon>
        <taxon>Verrucomicrobiota</taxon>
        <taxon>Verrucomicrobiia</taxon>
        <taxon>Verrucomicrobiales</taxon>
        <taxon>Akkermansiaceae</taxon>
        <taxon>Akkermansia</taxon>
    </lineage>
</organism>
<gene>
    <name evidence="1" type="ORF">CXU09_11080</name>
</gene>
<dbReference type="AlphaFoldDB" id="A0AAP8NJQ3"/>
<dbReference type="EMBL" id="PJKN01000007">
    <property type="protein sequence ID" value="PNC53830.1"/>
    <property type="molecule type" value="Genomic_DNA"/>
</dbReference>
<name>A0AAP8NJQ3_9BACT</name>
<evidence type="ECO:0000313" key="1">
    <source>
        <dbReference type="EMBL" id="PNC53830.1"/>
    </source>
</evidence>
<reference evidence="1 2" key="1">
    <citation type="journal article" date="2017" name="BMC Genomics">
        <title>Genome sequencing of 39 Akkermansia muciniphila isolates reveals its population structure, genomic and functional diverisity, and global distribution in mammalian gut microbiotas.</title>
        <authorList>
            <person name="Guo X."/>
            <person name="Li S."/>
            <person name="Zhang J."/>
            <person name="Wu F."/>
            <person name="Li X."/>
            <person name="Wu D."/>
            <person name="Zhang M."/>
            <person name="Ou Z."/>
            <person name="Jie Z."/>
            <person name="Yan Q."/>
            <person name="Li P."/>
            <person name="Yi J."/>
            <person name="Peng Y."/>
        </authorList>
    </citation>
    <scope>NUCLEOTIDE SEQUENCE [LARGE SCALE GENOMIC DNA]</scope>
    <source>
        <strain evidence="1 2">GP43</strain>
    </source>
</reference>
<sequence>MLEKDSRISIEESSIRRNHGTLYKIVVEQPGGKPFEFGTGIEEAEARQYIAALLRQMRE</sequence>